<organism evidence="2 3">
    <name type="scientific">Idiomarina abyssalis</name>
    <dbReference type="NCBI Taxonomy" id="86102"/>
    <lineage>
        <taxon>Bacteria</taxon>
        <taxon>Pseudomonadati</taxon>
        <taxon>Pseudomonadota</taxon>
        <taxon>Gammaproteobacteria</taxon>
        <taxon>Alteromonadales</taxon>
        <taxon>Idiomarinaceae</taxon>
        <taxon>Idiomarina</taxon>
    </lineage>
</organism>
<sequence length="99" mass="11338">MQFDDLIKSMNQEVYERLVQAVETGKWPDGNRLSDEQRENSIQLVMAYQARYASSDEAFTIGANGEMVTKTKRELKEQFKDTPEESIARFKLDGQEGGL</sequence>
<proteinExistence type="predicted"/>
<evidence type="ECO:0000313" key="2">
    <source>
        <dbReference type="EMBL" id="MBJ7316142.1"/>
    </source>
</evidence>
<evidence type="ECO:0000313" key="1">
    <source>
        <dbReference type="EMBL" id="MBJ7267492.1"/>
    </source>
</evidence>
<name>A0A8I1KHM1_9GAMM</name>
<evidence type="ECO:0000313" key="3">
    <source>
        <dbReference type="Proteomes" id="UP000621390"/>
    </source>
</evidence>
<accession>A0A8I1KHM1</accession>
<keyword evidence="4" id="KW-1185">Reference proteome</keyword>
<dbReference type="EMBL" id="JAEMOS010000035">
    <property type="protein sequence ID" value="MBJ7267492.1"/>
    <property type="molecule type" value="Genomic_DNA"/>
</dbReference>
<dbReference type="AlphaFoldDB" id="A0A8I1KHM1"/>
<reference evidence="2 4" key="1">
    <citation type="submission" date="2020-09" db="EMBL/GenBank/DDBJ databases">
        <title>Draft Genomes of Bacterial Isolates from North Pond Shallow Sediments.</title>
        <authorList>
            <person name="Kiel Reese B."/>
            <person name="Mullis M."/>
            <person name="Weisend R.E."/>
        </authorList>
    </citation>
    <scope>NUCLEOTIDE SEQUENCE</scope>
    <source>
        <strain evidence="2">KJE-2</strain>
        <strain evidence="1 4">KJE-3</strain>
    </source>
</reference>
<dbReference type="Proteomes" id="UP000655994">
    <property type="component" value="Unassembled WGS sequence"/>
</dbReference>
<dbReference type="Proteomes" id="UP000621390">
    <property type="component" value="Unassembled WGS sequence"/>
</dbReference>
<gene>
    <name evidence="1" type="ORF">JHC10_11155</name>
    <name evidence="2" type="ORF">JHC11_09100</name>
</gene>
<dbReference type="Pfam" id="PF07023">
    <property type="entry name" value="DUF1315"/>
    <property type="match status" value="1"/>
</dbReference>
<comment type="caution">
    <text evidence="2">The sequence shown here is derived from an EMBL/GenBank/DDBJ whole genome shotgun (WGS) entry which is preliminary data.</text>
</comment>
<protein>
    <submittedName>
        <fullName evidence="2">DUF1315 family protein</fullName>
    </submittedName>
</protein>
<dbReference type="GeneID" id="78252090"/>
<dbReference type="RefSeq" id="WP_199494822.1">
    <property type="nucleotide sequence ID" value="NZ_CAXAWT010000002.1"/>
</dbReference>
<dbReference type="EMBL" id="JAEMOP010000002">
    <property type="protein sequence ID" value="MBJ7316142.1"/>
    <property type="molecule type" value="Genomic_DNA"/>
</dbReference>
<dbReference type="InterPro" id="IPR009749">
    <property type="entry name" value="DUF1315"/>
</dbReference>
<evidence type="ECO:0000313" key="4">
    <source>
        <dbReference type="Proteomes" id="UP000655994"/>
    </source>
</evidence>